<dbReference type="EMBL" id="FMJE01000003">
    <property type="protein sequence ID" value="SCM80203.1"/>
    <property type="molecule type" value="Genomic_DNA"/>
</dbReference>
<evidence type="ECO:0000259" key="3">
    <source>
        <dbReference type="PROSITE" id="PS51186"/>
    </source>
</evidence>
<feature type="domain" description="N-acetyltransferase" evidence="3">
    <location>
        <begin position="2"/>
        <end position="153"/>
    </location>
</feature>
<dbReference type="CDD" id="cd04301">
    <property type="entry name" value="NAT_SF"/>
    <property type="match status" value="1"/>
</dbReference>
<dbReference type="AlphaFoldDB" id="A0A212LRM1"/>
<accession>A0A212LRM1</accession>
<gene>
    <name evidence="4" type="ORF">KL86SPO_30381</name>
</gene>
<dbReference type="GO" id="GO:0016747">
    <property type="term" value="F:acyltransferase activity, transferring groups other than amino-acyl groups"/>
    <property type="evidence" value="ECO:0007669"/>
    <property type="project" value="InterPro"/>
</dbReference>
<proteinExistence type="predicted"/>
<evidence type="ECO:0000256" key="2">
    <source>
        <dbReference type="ARBA" id="ARBA00023315"/>
    </source>
</evidence>
<dbReference type="PANTHER" id="PTHR43877:SF2">
    <property type="entry name" value="AMINOALKYLPHOSPHONATE N-ACETYLTRANSFERASE-RELATED"/>
    <property type="match status" value="1"/>
</dbReference>
<organism evidence="4">
    <name type="scientific">uncultured Sporomusa sp</name>
    <dbReference type="NCBI Taxonomy" id="307249"/>
    <lineage>
        <taxon>Bacteria</taxon>
        <taxon>Bacillati</taxon>
        <taxon>Bacillota</taxon>
        <taxon>Negativicutes</taxon>
        <taxon>Selenomonadales</taxon>
        <taxon>Sporomusaceae</taxon>
        <taxon>Sporomusa</taxon>
        <taxon>environmental samples</taxon>
    </lineage>
</organism>
<reference evidence="4" key="1">
    <citation type="submission" date="2016-08" db="EMBL/GenBank/DDBJ databases">
        <authorList>
            <person name="Seilhamer J.J."/>
        </authorList>
    </citation>
    <scope>NUCLEOTIDE SEQUENCE</scope>
    <source>
        <strain evidence="4">86</strain>
    </source>
</reference>
<protein>
    <submittedName>
        <fullName evidence="4">Acetyltransferase family protein</fullName>
    </submittedName>
</protein>
<evidence type="ECO:0000256" key="1">
    <source>
        <dbReference type="ARBA" id="ARBA00022679"/>
    </source>
</evidence>
<dbReference type="InterPro" id="IPR016181">
    <property type="entry name" value="Acyl_CoA_acyltransferase"/>
</dbReference>
<dbReference type="InterPro" id="IPR000182">
    <property type="entry name" value="GNAT_dom"/>
</dbReference>
<dbReference type="Gene3D" id="3.40.630.30">
    <property type="match status" value="1"/>
</dbReference>
<dbReference type="SUPFAM" id="SSF55729">
    <property type="entry name" value="Acyl-CoA N-acyltransferases (Nat)"/>
    <property type="match status" value="1"/>
</dbReference>
<dbReference type="RefSeq" id="WP_288183718.1">
    <property type="nucleotide sequence ID" value="NZ_LT608335.1"/>
</dbReference>
<evidence type="ECO:0000313" key="4">
    <source>
        <dbReference type="EMBL" id="SCM80203.1"/>
    </source>
</evidence>
<dbReference type="Pfam" id="PF00583">
    <property type="entry name" value="Acetyltransf_1"/>
    <property type="match status" value="1"/>
</dbReference>
<dbReference type="PROSITE" id="PS51186">
    <property type="entry name" value="GNAT"/>
    <property type="match status" value="1"/>
</dbReference>
<sequence length="153" mass="17307">MYFCREISEADLGALPDLAAELGYKVTIEEIKETVSCLENDETNKLFIAETEDKMVIGWVHVSIYSTLITKKTAIVLGLVVSSDYRKAGIGRMLMEKAELWAQAKGCLGIRLYSNITRTEAHQFYHRLGYEETANSLLLQKCLDNKPSVLFHK</sequence>
<dbReference type="PANTHER" id="PTHR43877">
    <property type="entry name" value="AMINOALKYLPHOSPHONATE N-ACETYLTRANSFERASE-RELATED-RELATED"/>
    <property type="match status" value="1"/>
</dbReference>
<name>A0A212LRM1_9FIRM</name>
<dbReference type="InterPro" id="IPR050832">
    <property type="entry name" value="Bact_Acetyltransf"/>
</dbReference>
<keyword evidence="2" id="KW-0012">Acyltransferase</keyword>
<keyword evidence="1 4" id="KW-0808">Transferase</keyword>